<accession>A0A1Q9GLY5</accession>
<reference evidence="8 9" key="1">
    <citation type="submission" date="2016-09" db="EMBL/GenBank/DDBJ databases">
        <title>Photobacterium proteolyticum sp. nov. a protease producing bacterium isolated from ocean sediments of Laizhou Bay.</title>
        <authorList>
            <person name="Li Y."/>
        </authorList>
    </citation>
    <scope>NUCLEOTIDE SEQUENCE [LARGE SCALE GENOMIC DNA]</scope>
    <source>
        <strain evidence="8 9">13-12</strain>
    </source>
</reference>
<organism evidence="8 9">
    <name type="scientific">Photobacterium proteolyticum</name>
    <dbReference type="NCBI Taxonomy" id="1903952"/>
    <lineage>
        <taxon>Bacteria</taxon>
        <taxon>Pseudomonadati</taxon>
        <taxon>Pseudomonadota</taxon>
        <taxon>Gammaproteobacteria</taxon>
        <taxon>Vibrionales</taxon>
        <taxon>Vibrionaceae</taxon>
        <taxon>Photobacterium</taxon>
    </lineage>
</organism>
<dbReference type="GO" id="GO:0004803">
    <property type="term" value="F:transposase activity"/>
    <property type="evidence" value="ECO:0007669"/>
    <property type="project" value="InterPro"/>
</dbReference>
<proteinExistence type="inferred from homology"/>
<dbReference type="Pfam" id="PF13700">
    <property type="entry name" value="DUF4158"/>
    <property type="match status" value="1"/>
</dbReference>
<dbReference type="GO" id="GO:0006313">
    <property type="term" value="P:DNA transposition"/>
    <property type="evidence" value="ECO:0007669"/>
    <property type="project" value="InterPro"/>
</dbReference>
<evidence type="ECO:0000313" key="9">
    <source>
        <dbReference type="Proteomes" id="UP000186905"/>
    </source>
</evidence>
<evidence type="ECO:0000259" key="6">
    <source>
        <dbReference type="Pfam" id="PF01526"/>
    </source>
</evidence>
<evidence type="ECO:0000256" key="4">
    <source>
        <dbReference type="ARBA" id="ARBA00023172"/>
    </source>
</evidence>
<dbReference type="Pfam" id="PF01526">
    <property type="entry name" value="DDE_Tnp_Tn3"/>
    <property type="match status" value="1"/>
</dbReference>
<dbReference type="GO" id="GO:0003677">
    <property type="term" value="F:DNA binding"/>
    <property type="evidence" value="ECO:0007669"/>
    <property type="project" value="UniProtKB-KW"/>
</dbReference>
<keyword evidence="4" id="KW-0233">DNA recombination</keyword>
<evidence type="ECO:0000256" key="3">
    <source>
        <dbReference type="ARBA" id="ARBA00023125"/>
    </source>
</evidence>
<name>A0A1Q9GLY5_9GAMM</name>
<feature type="region of interest" description="Disordered" evidence="5">
    <location>
        <begin position="674"/>
        <end position="696"/>
    </location>
</feature>
<dbReference type="OrthoDB" id="5292689at2"/>
<keyword evidence="2" id="KW-0815">Transposition</keyword>
<feature type="domain" description="DUF4158" evidence="7">
    <location>
        <begin position="6"/>
        <end position="169"/>
    </location>
</feature>
<feature type="domain" description="Tn3 transposase DDE" evidence="6">
    <location>
        <begin position="579"/>
        <end position="965"/>
    </location>
</feature>
<dbReference type="STRING" id="1903952.BIT28_23345"/>
<comment type="similarity">
    <text evidence="1">Belongs to the transposase 7 family.</text>
</comment>
<dbReference type="InterPro" id="IPR025296">
    <property type="entry name" value="DUF4158"/>
</dbReference>
<evidence type="ECO:0000256" key="5">
    <source>
        <dbReference type="SAM" id="MobiDB-lite"/>
    </source>
</evidence>
<dbReference type="RefSeq" id="WP_075764653.1">
    <property type="nucleotide sequence ID" value="NZ_MJIL01000075.1"/>
</dbReference>
<dbReference type="Proteomes" id="UP000186905">
    <property type="component" value="Unassembled WGS sequence"/>
</dbReference>
<dbReference type="NCBIfam" id="NF033527">
    <property type="entry name" value="transpos_Tn3"/>
    <property type="match status" value="1"/>
</dbReference>
<gene>
    <name evidence="8" type="ORF">BIT28_23345</name>
</gene>
<evidence type="ECO:0000256" key="2">
    <source>
        <dbReference type="ARBA" id="ARBA00022578"/>
    </source>
</evidence>
<evidence type="ECO:0000256" key="1">
    <source>
        <dbReference type="ARBA" id="ARBA00009402"/>
    </source>
</evidence>
<keyword evidence="3" id="KW-0238">DNA-binding</keyword>
<evidence type="ECO:0000313" key="8">
    <source>
        <dbReference type="EMBL" id="OLQ75563.1"/>
    </source>
</evidence>
<sequence>MPRKTLFTPSEREALTAFPQEDHDLVRHYLFSDADLALINQRRGKHNRLGFAIQLCYLRYPGTPLPPDSEPPAHLLSFVGEQLEVSVTHWKRYAIRKTTRREHLSELINWLGLAPFTLSHFRLCVQHLLATSVQTETGMVLMRALLDYLRQKKVVIPRVDVLERICGEAITLGTKRVYRALTSELSDGQKEQLDRLLLPRNQQGQTFINWLRQPHGFPNAKHVLMHIERIEYVQGLSLPDGLEKAVHQNRLRKIAREGGQMTPQHLRDFEPLRRHATLAAVILDTRATLIDELIDMHDRIMASKENVARRRHAEQFQSSGKHINEQLKILSQAGRLIQTARESGSNPFDAIEASIGWQTFLDSVKSAEQLSQPEFDHLALIIDAYPQLRRYTPAFLDTLELKAATVSQSLLDAVNILRRLNRTKARRLPEDSPTDFIRKRWASLVFTEEGMNRRYYELCVLSELKNALRSGDIWVRHSRQFMDFEDYLLPLEKFHAQRSSQELGVAIETDCERFLQQKKDQLASALRHVELHAAGNSLPGAVVTASGMRITPLTNSVPEEAENLIKKVSALMPKVKITELLLEVDRWTDFSRHFTHLKGGQPASDRVMLMTAVLADGINLGLTKMASSCPGTSYSKLSWLQAWHIRDDTYSAALAELTNAQHHHPFSRWWGDGTTSSSDGQRFKAGGRGESKGHVNAKYGREPGSMFYTHISDHYAPFHTRIINSPARDATYVLDGLLNHESELDIEEHYTDTAGFTDHVFALMPILGFKFAPRIRDLSDKRLYIAGKKSDYPTLGGLIGGEANFDYISLHWEEILRLSASIGKGAVTASLMLRKLGSYPRQNGLALALRELGRIERTLFTLEWMMDIDLRRRVQAGLNKGEAKNALSRAVFFNRLGELRDRSFENQRYRASGLNLVVAAIILWNTEYTSQAIETLRRRGEKINDELLSHLSPLGWEHINLTGDYIWPNQIP</sequence>
<keyword evidence="9" id="KW-1185">Reference proteome</keyword>
<dbReference type="InterPro" id="IPR002513">
    <property type="entry name" value="Tn3_Tnp_DDE_dom"/>
</dbReference>
<dbReference type="AlphaFoldDB" id="A0A1Q9GLY5"/>
<dbReference type="InterPro" id="IPR047653">
    <property type="entry name" value="Tn3-like_transpos"/>
</dbReference>
<dbReference type="EMBL" id="MJIL01000075">
    <property type="protein sequence ID" value="OLQ75563.1"/>
    <property type="molecule type" value="Genomic_DNA"/>
</dbReference>
<protein>
    <submittedName>
        <fullName evidence="8">Tn3 family transposase</fullName>
    </submittedName>
</protein>
<evidence type="ECO:0000259" key="7">
    <source>
        <dbReference type="Pfam" id="PF13700"/>
    </source>
</evidence>
<comment type="caution">
    <text evidence="8">The sequence shown here is derived from an EMBL/GenBank/DDBJ whole genome shotgun (WGS) entry which is preliminary data.</text>
</comment>